<dbReference type="InterPro" id="IPR051783">
    <property type="entry name" value="NAD(P)-dependent_oxidoreduct"/>
</dbReference>
<protein>
    <submittedName>
        <fullName evidence="2">3-beta hydroxysteroid dehydrogenase</fullName>
    </submittedName>
</protein>
<evidence type="ECO:0000313" key="3">
    <source>
        <dbReference type="Proteomes" id="UP000092024"/>
    </source>
</evidence>
<dbReference type="SUPFAM" id="SSF51735">
    <property type="entry name" value="NAD(P)-binding Rossmann-fold domains"/>
    <property type="match status" value="1"/>
</dbReference>
<evidence type="ECO:0000259" key="1">
    <source>
        <dbReference type="Pfam" id="PF01370"/>
    </source>
</evidence>
<feature type="domain" description="NAD-dependent epimerase/dehydratase" evidence="1">
    <location>
        <begin position="4"/>
        <end position="230"/>
    </location>
</feature>
<dbReference type="AlphaFoldDB" id="A0A1A5YIW3"/>
<comment type="caution">
    <text evidence="2">The sequence shown here is derived from an EMBL/GenBank/DDBJ whole genome shotgun (WGS) entry which is preliminary data.</text>
</comment>
<gene>
    <name evidence="2" type="ORF">A7K91_10865</name>
</gene>
<dbReference type="InterPro" id="IPR001509">
    <property type="entry name" value="Epimerase_deHydtase"/>
</dbReference>
<dbReference type="GO" id="GO:0004029">
    <property type="term" value="F:aldehyde dehydrogenase (NAD+) activity"/>
    <property type="evidence" value="ECO:0007669"/>
    <property type="project" value="TreeGrafter"/>
</dbReference>
<dbReference type="Proteomes" id="UP000092024">
    <property type="component" value="Unassembled WGS sequence"/>
</dbReference>
<reference evidence="2 3" key="1">
    <citation type="submission" date="2016-05" db="EMBL/GenBank/DDBJ databases">
        <title>Paenibacillus oryzae. sp. nov., isolated from the rice root.</title>
        <authorList>
            <person name="Zhang J."/>
            <person name="Zhang X."/>
        </authorList>
    </citation>
    <scope>NUCLEOTIDE SEQUENCE [LARGE SCALE GENOMIC DNA]</scope>
    <source>
        <strain evidence="2 3">1DrF-4</strain>
    </source>
</reference>
<accession>A0A1A5YIW3</accession>
<dbReference type="RefSeq" id="WP_068683281.1">
    <property type="nucleotide sequence ID" value="NZ_LYPA01000056.1"/>
</dbReference>
<dbReference type="STRING" id="1844972.A7K91_10865"/>
<proteinExistence type="predicted"/>
<dbReference type="GO" id="GO:0005737">
    <property type="term" value="C:cytoplasm"/>
    <property type="evidence" value="ECO:0007669"/>
    <property type="project" value="TreeGrafter"/>
</dbReference>
<dbReference type="Gene3D" id="3.40.50.720">
    <property type="entry name" value="NAD(P)-binding Rossmann-like Domain"/>
    <property type="match status" value="1"/>
</dbReference>
<evidence type="ECO:0000313" key="2">
    <source>
        <dbReference type="EMBL" id="OBR65534.1"/>
    </source>
</evidence>
<dbReference type="OrthoDB" id="9811743at2"/>
<dbReference type="PANTHER" id="PTHR48079">
    <property type="entry name" value="PROTEIN YEEZ"/>
    <property type="match status" value="1"/>
</dbReference>
<dbReference type="PANTHER" id="PTHR48079:SF6">
    <property type="entry name" value="NAD(P)-BINDING DOMAIN-CONTAINING PROTEIN-RELATED"/>
    <property type="match status" value="1"/>
</dbReference>
<sequence length="332" mass="36416">MKKALVTGATGFLGWHACMALQSRGWTVTGLGRNPEAGAKLEAKGVLFVRGDLRDEGAVSRACAGQDAVFHCGALSSPWGRYREFHDINVDGTRHVVQGCQRHDVKRLIHISTPSIYFDHTRDRLNVAENAELPAKQANAYAATKLLAEEVVFDSLQNGQEGLILRPRAIFGPMDTALLPRLMRANETSGVPLFRKGDILLDLTYVDNVVEAMLLGWEAPSEALGQAYNITNGEPARLGDVLAELFDMLGVRLNTREIPYPVAFGAAALMEWSHRLLPFLGEPKLTRYSVGVLARSGTLDIAKARQQLGYAPRISLHEGLKRFADWWSAGGQ</sequence>
<keyword evidence="3" id="KW-1185">Reference proteome</keyword>
<dbReference type="EMBL" id="LYPA01000056">
    <property type="protein sequence ID" value="OBR65534.1"/>
    <property type="molecule type" value="Genomic_DNA"/>
</dbReference>
<organism evidence="2 3">
    <name type="scientific">Paenibacillus oryzae</name>
    <dbReference type="NCBI Taxonomy" id="1844972"/>
    <lineage>
        <taxon>Bacteria</taxon>
        <taxon>Bacillati</taxon>
        <taxon>Bacillota</taxon>
        <taxon>Bacilli</taxon>
        <taxon>Bacillales</taxon>
        <taxon>Paenibacillaceae</taxon>
        <taxon>Paenibacillus</taxon>
    </lineage>
</organism>
<dbReference type="Pfam" id="PF01370">
    <property type="entry name" value="Epimerase"/>
    <property type="match status" value="1"/>
</dbReference>
<name>A0A1A5YIW3_9BACL</name>
<dbReference type="InterPro" id="IPR036291">
    <property type="entry name" value="NAD(P)-bd_dom_sf"/>
</dbReference>